<dbReference type="InterPro" id="IPR058532">
    <property type="entry name" value="YjbR/MT2646/Rv2570-like"/>
</dbReference>
<dbReference type="Pfam" id="PF04237">
    <property type="entry name" value="YjbR"/>
    <property type="match status" value="1"/>
</dbReference>
<dbReference type="InterPro" id="IPR007351">
    <property type="entry name" value="YjbR"/>
</dbReference>
<dbReference type="InterPro" id="IPR038056">
    <property type="entry name" value="YjbR-like_sf"/>
</dbReference>
<sequence>MTGDEIRKIAFNIATQLPKSELDYPFGEDIPVFKVLGKVFMLSFELHGQKVINLKVQPEHGEMLRDVYPSIKVGYHMNKRHWISVYEGDQIHADLIQDLVETSYELVSKTLTKAQKQVLAIYQQIQS</sequence>
<evidence type="ECO:0000313" key="1">
    <source>
        <dbReference type="EMBL" id="MCX5467880.1"/>
    </source>
</evidence>
<dbReference type="AlphaFoldDB" id="A0A9X3DSU7"/>
<name>A0A9X3DSU7_9GAMM</name>
<gene>
    <name evidence="1" type="ORF">OSH00_09000</name>
</gene>
<dbReference type="Gene3D" id="3.90.1150.30">
    <property type="match status" value="1"/>
</dbReference>
<organism evidence="1 2">
    <name type="scientific">Acinetobacter nematophilus</name>
    <dbReference type="NCBI Taxonomy" id="2994642"/>
    <lineage>
        <taxon>Bacteria</taxon>
        <taxon>Pseudomonadati</taxon>
        <taxon>Pseudomonadota</taxon>
        <taxon>Gammaproteobacteria</taxon>
        <taxon>Moraxellales</taxon>
        <taxon>Moraxellaceae</taxon>
        <taxon>Acinetobacter</taxon>
    </lineage>
</organism>
<dbReference type="PANTHER" id="PTHR35145">
    <property type="entry name" value="CYTOPLASMIC PROTEIN-RELATED"/>
    <property type="match status" value="1"/>
</dbReference>
<dbReference type="SUPFAM" id="SSF142906">
    <property type="entry name" value="YjbR-like"/>
    <property type="match status" value="1"/>
</dbReference>
<accession>A0A9X3DSU7</accession>
<keyword evidence="2" id="KW-1185">Reference proteome</keyword>
<dbReference type="Proteomes" id="UP001146019">
    <property type="component" value="Unassembled WGS sequence"/>
</dbReference>
<dbReference type="GO" id="GO:0003677">
    <property type="term" value="F:DNA binding"/>
    <property type="evidence" value="ECO:0007669"/>
    <property type="project" value="UniProtKB-KW"/>
</dbReference>
<dbReference type="RefSeq" id="WP_266130125.1">
    <property type="nucleotide sequence ID" value="NZ_JAPKMY010000003.1"/>
</dbReference>
<reference evidence="1" key="1">
    <citation type="submission" date="2022-11" db="EMBL/GenBank/DDBJ databases">
        <title>Biodiversity and phylogenetic relationships of bacteria.</title>
        <authorList>
            <person name="Machado R.A.R."/>
            <person name="Bhat A."/>
            <person name="Loulou A."/>
            <person name="Kallel S."/>
        </authorList>
    </citation>
    <scope>NUCLEOTIDE SEQUENCE</scope>
    <source>
        <strain evidence="1">A-IN1</strain>
    </source>
</reference>
<comment type="caution">
    <text evidence="1">The sequence shown here is derived from an EMBL/GenBank/DDBJ whole genome shotgun (WGS) entry which is preliminary data.</text>
</comment>
<proteinExistence type="predicted"/>
<protein>
    <submittedName>
        <fullName evidence="1">MmcQ/YjbR family DNA-binding protein</fullName>
    </submittedName>
</protein>
<dbReference type="PANTHER" id="PTHR35145:SF1">
    <property type="entry name" value="CYTOPLASMIC PROTEIN"/>
    <property type="match status" value="1"/>
</dbReference>
<dbReference type="EMBL" id="JAPKMY010000003">
    <property type="protein sequence ID" value="MCX5467880.1"/>
    <property type="molecule type" value="Genomic_DNA"/>
</dbReference>
<evidence type="ECO:0000313" key="2">
    <source>
        <dbReference type="Proteomes" id="UP001146019"/>
    </source>
</evidence>
<keyword evidence="1" id="KW-0238">DNA-binding</keyword>